<protein>
    <submittedName>
        <fullName evidence="2">Uncharacterized protein</fullName>
    </submittedName>
</protein>
<organism evidence="2 3">
    <name type="scientific">Dendrobium nobile</name>
    <name type="common">Orchid</name>
    <dbReference type="NCBI Taxonomy" id="94219"/>
    <lineage>
        <taxon>Eukaryota</taxon>
        <taxon>Viridiplantae</taxon>
        <taxon>Streptophyta</taxon>
        <taxon>Embryophyta</taxon>
        <taxon>Tracheophyta</taxon>
        <taxon>Spermatophyta</taxon>
        <taxon>Magnoliopsida</taxon>
        <taxon>Liliopsida</taxon>
        <taxon>Asparagales</taxon>
        <taxon>Orchidaceae</taxon>
        <taxon>Epidendroideae</taxon>
        <taxon>Malaxideae</taxon>
        <taxon>Dendrobiinae</taxon>
        <taxon>Dendrobium</taxon>
    </lineage>
</organism>
<dbReference type="EMBL" id="JAGYWB010000010">
    <property type="protein sequence ID" value="KAI0508161.1"/>
    <property type="molecule type" value="Genomic_DNA"/>
</dbReference>
<comment type="caution">
    <text evidence="2">The sequence shown here is derived from an EMBL/GenBank/DDBJ whole genome shotgun (WGS) entry which is preliminary data.</text>
</comment>
<dbReference type="AlphaFoldDB" id="A0A8T3BBN7"/>
<evidence type="ECO:0000256" key="1">
    <source>
        <dbReference type="SAM" id="MobiDB-lite"/>
    </source>
</evidence>
<evidence type="ECO:0000313" key="2">
    <source>
        <dbReference type="EMBL" id="KAI0508161.1"/>
    </source>
</evidence>
<dbReference type="Proteomes" id="UP000829196">
    <property type="component" value="Unassembled WGS sequence"/>
</dbReference>
<feature type="region of interest" description="Disordered" evidence="1">
    <location>
        <begin position="40"/>
        <end position="59"/>
    </location>
</feature>
<reference evidence="2" key="1">
    <citation type="journal article" date="2022" name="Front. Genet.">
        <title>Chromosome-Scale Assembly of the Dendrobium nobile Genome Provides Insights Into the Molecular Mechanism of the Biosynthesis of the Medicinal Active Ingredient of Dendrobium.</title>
        <authorList>
            <person name="Xu Q."/>
            <person name="Niu S.-C."/>
            <person name="Li K.-L."/>
            <person name="Zheng P.-J."/>
            <person name="Zhang X.-J."/>
            <person name="Jia Y."/>
            <person name="Liu Y."/>
            <person name="Niu Y.-X."/>
            <person name="Yu L.-H."/>
            <person name="Chen D.-F."/>
            <person name="Zhang G.-Q."/>
        </authorList>
    </citation>
    <scope>NUCLEOTIDE SEQUENCE</scope>
    <source>
        <tissue evidence="2">Leaf</tissue>
    </source>
</reference>
<keyword evidence="3" id="KW-1185">Reference proteome</keyword>
<accession>A0A8T3BBN7</accession>
<proteinExistence type="predicted"/>
<sequence>MPHIYAKSPMANSFPNSNTQYSIHQFPTKFLACMNPKKIEERERGQSEINGPCKYKEDA</sequence>
<evidence type="ECO:0000313" key="3">
    <source>
        <dbReference type="Proteomes" id="UP000829196"/>
    </source>
</evidence>
<gene>
    <name evidence="2" type="ORF">KFK09_014295</name>
</gene>
<name>A0A8T3BBN7_DENNO</name>